<sequence length="115" mass="13152">MHSDSYPFFDVDEHEFDEKIIKGSNNGLILLDIWAEWCSPCLALAPILDRVLSEYEGKVTLTKLDADENMRIAGRYKVRGFPTVIAFLNGEELGRFTSAQPAHRVREFIDEHLPN</sequence>
<feature type="domain" description="Thioredoxin" evidence="9">
    <location>
        <begin position="1"/>
        <end position="114"/>
    </location>
</feature>
<dbReference type="Pfam" id="PF00085">
    <property type="entry name" value="Thioredoxin"/>
    <property type="match status" value="1"/>
</dbReference>
<reference evidence="10 11" key="1">
    <citation type="submission" date="2016-11" db="EMBL/GenBank/DDBJ databases">
        <title>Mixed transmission modes and dynamic genome evolution in an obligate animal-bacterial symbiosis.</title>
        <authorList>
            <person name="Russell S.L."/>
            <person name="Corbett-Detig R.B."/>
            <person name="Cavanaugh C.M."/>
        </authorList>
    </citation>
    <scope>NUCLEOTIDE SEQUENCE [LARGE SCALE GENOMIC DNA]</scope>
    <source>
        <strain evidence="10">Sveles-Q1</strain>
    </source>
</reference>
<comment type="caution">
    <text evidence="10">The sequence shown here is derived from an EMBL/GenBank/DDBJ whole genome shotgun (WGS) entry which is preliminary data.</text>
</comment>
<organism evidence="10 11">
    <name type="scientific">Solemya pervernicosa gill symbiont</name>
    <dbReference type="NCBI Taxonomy" id="642797"/>
    <lineage>
        <taxon>Bacteria</taxon>
        <taxon>Pseudomonadati</taxon>
        <taxon>Pseudomonadota</taxon>
        <taxon>Gammaproteobacteria</taxon>
        <taxon>sulfur-oxidizing symbionts</taxon>
    </lineage>
</organism>
<comment type="similarity">
    <text evidence="1 6">Belongs to the thioredoxin family.</text>
</comment>
<dbReference type="InterPro" id="IPR013766">
    <property type="entry name" value="Thioredoxin_domain"/>
</dbReference>
<dbReference type="PANTHER" id="PTHR45663:SF11">
    <property type="entry name" value="GEO12009P1"/>
    <property type="match status" value="1"/>
</dbReference>
<keyword evidence="3" id="KW-0249">Electron transport</keyword>
<evidence type="ECO:0000313" key="11">
    <source>
        <dbReference type="Proteomes" id="UP000191110"/>
    </source>
</evidence>
<feature type="disulfide bond" description="Redox-active" evidence="8">
    <location>
        <begin position="38"/>
        <end position="41"/>
    </location>
</feature>
<keyword evidence="2" id="KW-0813">Transport</keyword>
<evidence type="ECO:0000256" key="5">
    <source>
        <dbReference type="ARBA" id="ARBA00023284"/>
    </source>
</evidence>
<dbReference type="PROSITE" id="PS51352">
    <property type="entry name" value="THIOREDOXIN_2"/>
    <property type="match status" value="1"/>
</dbReference>
<dbReference type="GO" id="GO:0005737">
    <property type="term" value="C:cytoplasm"/>
    <property type="evidence" value="ECO:0007669"/>
    <property type="project" value="TreeGrafter"/>
</dbReference>
<dbReference type="SUPFAM" id="SSF52833">
    <property type="entry name" value="Thioredoxin-like"/>
    <property type="match status" value="1"/>
</dbReference>
<keyword evidence="5 8" id="KW-0676">Redox-active center</keyword>
<dbReference type="GO" id="GO:0015035">
    <property type="term" value="F:protein-disulfide reductase activity"/>
    <property type="evidence" value="ECO:0007669"/>
    <property type="project" value="InterPro"/>
</dbReference>
<proteinExistence type="inferred from homology"/>
<feature type="site" description="Contributes to redox potential value" evidence="7">
    <location>
        <position position="39"/>
    </location>
</feature>
<evidence type="ECO:0000256" key="8">
    <source>
        <dbReference type="PIRSR" id="PIRSR000077-4"/>
    </source>
</evidence>
<dbReference type="PRINTS" id="PR00421">
    <property type="entry name" value="THIOREDOXIN"/>
</dbReference>
<evidence type="ECO:0000256" key="4">
    <source>
        <dbReference type="ARBA" id="ARBA00023157"/>
    </source>
</evidence>
<keyword evidence="11" id="KW-1185">Reference proteome</keyword>
<keyword evidence="4 8" id="KW-1015">Disulfide bond</keyword>
<dbReference type="Gene3D" id="3.40.30.10">
    <property type="entry name" value="Glutaredoxin"/>
    <property type="match status" value="1"/>
</dbReference>
<dbReference type="PANTHER" id="PTHR45663">
    <property type="entry name" value="GEO12009P1"/>
    <property type="match status" value="1"/>
</dbReference>
<evidence type="ECO:0000256" key="7">
    <source>
        <dbReference type="PIRSR" id="PIRSR000077-1"/>
    </source>
</evidence>
<dbReference type="PIRSF" id="PIRSF000077">
    <property type="entry name" value="Thioredoxin"/>
    <property type="match status" value="1"/>
</dbReference>
<dbReference type="OrthoDB" id="9790390at2"/>
<name>A0A1T2L4T1_9GAMM</name>
<feature type="active site" description="Nucleophile" evidence="7">
    <location>
        <position position="38"/>
    </location>
</feature>
<dbReference type="EMBL" id="MPRL01000034">
    <property type="protein sequence ID" value="OOZ40072.1"/>
    <property type="molecule type" value="Genomic_DNA"/>
</dbReference>
<gene>
    <name evidence="10" type="ORF">BOW53_09165</name>
</gene>
<dbReference type="InterPro" id="IPR005746">
    <property type="entry name" value="Thioredoxin"/>
</dbReference>
<evidence type="ECO:0000256" key="6">
    <source>
        <dbReference type="PIRNR" id="PIRNR000077"/>
    </source>
</evidence>
<evidence type="ECO:0000256" key="1">
    <source>
        <dbReference type="ARBA" id="ARBA00008987"/>
    </source>
</evidence>
<evidence type="ECO:0000313" key="10">
    <source>
        <dbReference type="EMBL" id="OOZ40072.1"/>
    </source>
</evidence>
<evidence type="ECO:0000259" key="9">
    <source>
        <dbReference type="PROSITE" id="PS51352"/>
    </source>
</evidence>
<dbReference type="InterPro" id="IPR036249">
    <property type="entry name" value="Thioredoxin-like_sf"/>
</dbReference>
<dbReference type="Proteomes" id="UP000191110">
    <property type="component" value="Unassembled WGS sequence"/>
</dbReference>
<feature type="active site" description="Nucleophile" evidence="7">
    <location>
        <position position="41"/>
    </location>
</feature>
<protein>
    <recommendedName>
        <fullName evidence="6">Thioredoxin</fullName>
    </recommendedName>
</protein>
<feature type="site" description="Contributes to redox potential value" evidence="7">
    <location>
        <position position="40"/>
    </location>
</feature>
<evidence type="ECO:0000256" key="2">
    <source>
        <dbReference type="ARBA" id="ARBA00022448"/>
    </source>
</evidence>
<dbReference type="CDD" id="cd02947">
    <property type="entry name" value="TRX_family"/>
    <property type="match status" value="1"/>
</dbReference>
<accession>A0A1T2L4T1</accession>
<feature type="site" description="Deprotonates C-terminal active site Cys" evidence="7">
    <location>
        <position position="32"/>
    </location>
</feature>
<dbReference type="AlphaFoldDB" id="A0A1T2L4T1"/>
<evidence type="ECO:0000256" key="3">
    <source>
        <dbReference type="ARBA" id="ARBA00022982"/>
    </source>
</evidence>